<dbReference type="SUPFAM" id="SSF56935">
    <property type="entry name" value="Porins"/>
    <property type="match status" value="1"/>
</dbReference>
<keyword evidence="3 7" id="KW-1134">Transmembrane beta strand</keyword>
<keyword evidence="5 7" id="KW-0472">Membrane</keyword>
<dbReference type="Gene3D" id="2.40.170.20">
    <property type="entry name" value="TonB-dependent receptor, beta-barrel domain"/>
    <property type="match status" value="1"/>
</dbReference>
<comment type="subcellular location">
    <subcellularLocation>
        <location evidence="1 7">Cell outer membrane</location>
        <topology evidence="1 7">Multi-pass membrane protein</topology>
    </subcellularLocation>
</comment>
<keyword evidence="12" id="KW-1185">Reference proteome</keyword>
<dbReference type="InterPro" id="IPR039426">
    <property type="entry name" value="TonB-dep_rcpt-like"/>
</dbReference>
<evidence type="ECO:0000256" key="5">
    <source>
        <dbReference type="ARBA" id="ARBA00023136"/>
    </source>
</evidence>
<keyword evidence="11" id="KW-0675">Receptor</keyword>
<evidence type="ECO:0000259" key="10">
    <source>
        <dbReference type="Pfam" id="PF07715"/>
    </source>
</evidence>
<evidence type="ECO:0000256" key="1">
    <source>
        <dbReference type="ARBA" id="ARBA00004571"/>
    </source>
</evidence>
<dbReference type="Gene3D" id="2.60.40.1120">
    <property type="entry name" value="Carboxypeptidase-like, regulatory domain"/>
    <property type="match status" value="1"/>
</dbReference>
<feature type="domain" description="TonB-dependent receptor plug" evidence="10">
    <location>
        <begin position="204"/>
        <end position="310"/>
    </location>
</feature>
<evidence type="ECO:0000313" key="11">
    <source>
        <dbReference type="EMBL" id="MBO9152295.1"/>
    </source>
</evidence>
<dbReference type="Pfam" id="PF07715">
    <property type="entry name" value="Plug"/>
    <property type="match status" value="1"/>
</dbReference>
<evidence type="ECO:0000256" key="8">
    <source>
        <dbReference type="SAM" id="SignalP"/>
    </source>
</evidence>
<dbReference type="Proteomes" id="UP000679126">
    <property type="component" value="Unassembled WGS sequence"/>
</dbReference>
<feature type="signal peptide" evidence="8">
    <location>
        <begin position="1"/>
        <end position="17"/>
    </location>
</feature>
<dbReference type="EMBL" id="JAGHKP010000002">
    <property type="protein sequence ID" value="MBO9152295.1"/>
    <property type="molecule type" value="Genomic_DNA"/>
</dbReference>
<comment type="caution">
    <text evidence="11">The sequence shown here is derived from an EMBL/GenBank/DDBJ whole genome shotgun (WGS) entry which is preliminary data.</text>
</comment>
<name>A0ABS3YCA0_9BACT</name>
<dbReference type="InterPro" id="IPR037066">
    <property type="entry name" value="Plug_dom_sf"/>
</dbReference>
<evidence type="ECO:0000256" key="4">
    <source>
        <dbReference type="ARBA" id="ARBA00022692"/>
    </source>
</evidence>
<dbReference type="NCBIfam" id="TIGR04056">
    <property type="entry name" value="OMP_RagA_SusC"/>
    <property type="match status" value="1"/>
</dbReference>
<dbReference type="InterPro" id="IPR008969">
    <property type="entry name" value="CarboxyPept-like_regulatory"/>
</dbReference>
<reference evidence="12" key="1">
    <citation type="submission" date="2021-03" db="EMBL/GenBank/DDBJ databases">
        <title>Assistant Professor.</title>
        <authorList>
            <person name="Huq M.A."/>
        </authorList>
    </citation>
    <scope>NUCLEOTIDE SEQUENCE [LARGE SCALE GENOMIC DNA]</scope>
    <source>
        <strain evidence="12">MAH-28</strain>
    </source>
</reference>
<accession>A0ABS3YCA0</accession>
<feature type="chain" id="PRO_5047329738" evidence="8">
    <location>
        <begin position="18"/>
        <end position="1105"/>
    </location>
</feature>
<dbReference type="InterPro" id="IPR023996">
    <property type="entry name" value="TonB-dep_OMP_SusC/RagA"/>
</dbReference>
<organism evidence="11 12">
    <name type="scientific">Chitinophaga chungangae</name>
    <dbReference type="NCBI Taxonomy" id="2821488"/>
    <lineage>
        <taxon>Bacteria</taxon>
        <taxon>Pseudomonadati</taxon>
        <taxon>Bacteroidota</taxon>
        <taxon>Chitinophagia</taxon>
        <taxon>Chitinophagales</taxon>
        <taxon>Chitinophagaceae</taxon>
        <taxon>Chitinophaga</taxon>
    </lineage>
</organism>
<dbReference type="SUPFAM" id="SSF49464">
    <property type="entry name" value="Carboxypeptidase regulatory domain-like"/>
    <property type="match status" value="1"/>
</dbReference>
<evidence type="ECO:0000259" key="9">
    <source>
        <dbReference type="Pfam" id="PF07660"/>
    </source>
</evidence>
<evidence type="ECO:0000256" key="6">
    <source>
        <dbReference type="ARBA" id="ARBA00023237"/>
    </source>
</evidence>
<evidence type="ECO:0000313" key="12">
    <source>
        <dbReference type="Proteomes" id="UP000679126"/>
    </source>
</evidence>
<comment type="similarity">
    <text evidence="7">Belongs to the TonB-dependent receptor family.</text>
</comment>
<keyword evidence="8" id="KW-0732">Signal</keyword>
<dbReference type="PROSITE" id="PS52016">
    <property type="entry name" value="TONB_DEPENDENT_REC_3"/>
    <property type="match status" value="1"/>
</dbReference>
<dbReference type="InterPro" id="IPR011662">
    <property type="entry name" value="Secretin/TonB_short_N"/>
</dbReference>
<dbReference type="Gene3D" id="2.170.130.10">
    <property type="entry name" value="TonB-dependent receptor, plug domain"/>
    <property type="match status" value="1"/>
</dbReference>
<protein>
    <submittedName>
        <fullName evidence="11">TonB-dependent receptor</fullName>
    </submittedName>
</protein>
<dbReference type="Pfam" id="PF07660">
    <property type="entry name" value="STN"/>
    <property type="match status" value="1"/>
</dbReference>
<dbReference type="InterPro" id="IPR023997">
    <property type="entry name" value="TonB-dep_OMP_SusC/RagA_CS"/>
</dbReference>
<feature type="domain" description="Secretin/TonB short N-terminal" evidence="9">
    <location>
        <begin position="46"/>
        <end position="95"/>
    </location>
</feature>
<dbReference type="InterPro" id="IPR036942">
    <property type="entry name" value="Beta-barrel_TonB_sf"/>
</dbReference>
<dbReference type="Pfam" id="PF13715">
    <property type="entry name" value="CarbopepD_reg_2"/>
    <property type="match status" value="1"/>
</dbReference>
<dbReference type="InterPro" id="IPR012910">
    <property type="entry name" value="Plug_dom"/>
</dbReference>
<keyword evidence="4 7" id="KW-0812">Transmembrane</keyword>
<keyword evidence="6 7" id="KW-0998">Cell outer membrane</keyword>
<evidence type="ECO:0000256" key="7">
    <source>
        <dbReference type="PROSITE-ProRule" id="PRU01360"/>
    </source>
</evidence>
<keyword evidence="2 7" id="KW-0813">Transport</keyword>
<evidence type="ECO:0000256" key="2">
    <source>
        <dbReference type="ARBA" id="ARBA00022448"/>
    </source>
</evidence>
<gene>
    <name evidence="11" type="ORF">J7I43_08740</name>
</gene>
<dbReference type="NCBIfam" id="TIGR04057">
    <property type="entry name" value="SusC_RagA_signa"/>
    <property type="match status" value="1"/>
</dbReference>
<proteinExistence type="inferred from homology"/>
<dbReference type="RefSeq" id="WP_209145292.1">
    <property type="nucleotide sequence ID" value="NZ_JAGHKP010000002.1"/>
</dbReference>
<evidence type="ECO:0000256" key="3">
    <source>
        <dbReference type="ARBA" id="ARBA00022452"/>
    </source>
</evidence>
<sequence length="1105" mass="120782">MKLTALLLLSVCMCVSAKTVSQTVTLSEKNAPLDKVFREIKKQTGYSFVYTARQLAKATPVTLTVKNSNIREVLDICFRNQPLIYTLMDDMVIVKEKAVSAAIAMATETAAKPPMKVRGTVKDETGAPLIGAAVMIKGTQKGSLTDANGAFQLEADLNSVLIVSLLGFESKEIAVTREEISVVLQTKQSELEQVVVVGYGVQKKVNLTGSVATVNSKQLENRPVTSVSNALQGTMAGVAVTAASSGQPGKDGGTIRVRGIGTLNNSNAMVMVDGVISSMNNVNPDDIETISVLKDAASAAIYGSRAANGVILITTKKGKKGAPQITFNTYVGKQNATALPDFLPSWQAATLYNQALKNEGKPVRYTDAEISKFRDGSDPFNYPNTDWLDLAYKGNGIQQNYYLGVSGGSDKSQYSFSLGMYDQNGIMKETNAKRYTTRFNISQNLTDRLKVYGNLAYTYSITKEPQASYPGVPDFTQIIRQFNRISPIVPYKYANGHYGSIGDGNPAAWLESPSYGRENYADLLGNVGADLEILEGLHFKPSVAYTMRTGQTKSFVADIQYFNAQGAPTFYQGPNSVTDGNTTSNVVTFQHLLDYTRTFGKHNLKAMAGYFQEYTKYTFNEGYRKNLLNNQLGQVNLGSQDGQRAEGYAYEAALRSYFGRINYDFDGKYLFEANIRRDGSSRFSPDNRWSNFPSFSAGWNIDRENFFTPLKQTVSALKLRASWGELGNQILSDNTDYPSTPFYPYLPTFNAGQNYTFGGTAAIIANGIAPVNGANPMVMWETTAETNVGIDAAFLGGKFTLTADWFKKDTRGILIKLPIGATYGLEAPTQNAGKVQNKGWEFTAGYNDSKGDFSWNATANASFIDNKIVDYVSEGPSGYTIKQEGLPINALWGYVAEGIFQSKEEIAGHAKQSANTQPGDLKYKDLNGDKVIDTKDKEFLGNYYPKITYGLNLGGSWKSVDMTIFFQGAAGVKTYIDAGKVGTISTSSGKPTSAMLDTWTDANTGASLPRVLSTQQQNDPSSMPSSFWVKDASYLRLKNLQIGYTLPQGLLDRIGIKKARVYYSGQNILTFSGLYNWIDPEAPSTSSIYYYPQVKVNTVGLNVTF</sequence>